<name>A0A4S8LRS6_DENBC</name>
<proteinExistence type="predicted"/>
<accession>A0A4S8LRS6</accession>
<organism evidence="1 2">
    <name type="scientific">Dendrothele bispora (strain CBS 962.96)</name>
    <dbReference type="NCBI Taxonomy" id="1314807"/>
    <lineage>
        <taxon>Eukaryota</taxon>
        <taxon>Fungi</taxon>
        <taxon>Dikarya</taxon>
        <taxon>Basidiomycota</taxon>
        <taxon>Agaricomycotina</taxon>
        <taxon>Agaricomycetes</taxon>
        <taxon>Agaricomycetidae</taxon>
        <taxon>Agaricales</taxon>
        <taxon>Agaricales incertae sedis</taxon>
        <taxon>Dendrothele</taxon>
    </lineage>
</organism>
<evidence type="ECO:0000313" key="1">
    <source>
        <dbReference type="EMBL" id="THU91598.1"/>
    </source>
</evidence>
<gene>
    <name evidence="1" type="ORF">K435DRAFT_228347</name>
</gene>
<sequence>MLVRSQPDAEKIVTTVTPSRRSLSIAMDCCDLFNLQSASISTIAPKPTICCCFRYKPSTNTLGGDTDDSRV</sequence>
<keyword evidence="2" id="KW-1185">Reference proteome</keyword>
<dbReference type="AlphaFoldDB" id="A0A4S8LRS6"/>
<reference evidence="1 2" key="1">
    <citation type="journal article" date="2019" name="Nat. Ecol. Evol.">
        <title>Megaphylogeny resolves global patterns of mushroom evolution.</title>
        <authorList>
            <person name="Varga T."/>
            <person name="Krizsan K."/>
            <person name="Foldi C."/>
            <person name="Dima B."/>
            <person name="Sanchez-Garcia M."/>
            <person name="Sanchez-Ramirez S."/>
            <person name="Szollosi G.J."/>
            <person name="Szarkandi J.G."/>
            <person name="Papp V."/>
            <person name="Albert L."/>
            <person name="Andreopoulos W."/>
            <person name="Angelini C."/>
            <person name="Antonin V."/>
            <person name="Barry K.W."/>
            <person name="Bougher N.L."/>
            <person name="Buchanan P."/>
            <person name="Buyck B."/>
            <person name="Bense V."/>
            <person name="Catcheside P."/>
            <person name="Chovatia M."/>
            <person name="Cooper J."/>
            <person name="Damon W."/>
            <person name="Desjardin D."/>
            <person name="Finy P."/>
            <person name="Geml J."/>
            <person name="Haridas S."/>
            <person name="Hughes K."/>
            <person name="Justo A."/>
            <person name="Karasinski D."/>
            <person name="Kautmanova I."/>
            <person name="Kiss B."/>
            <person name="Kocsube S."/>
            <person name="Kotiranta H."/>
            <person name="LaButti K.M."/>
            <person name="Lechner B.E."/>
            <person name="Liimatainen K."/>
            <person name="Lipzen A."/>
            <person name="Lukacs Z."/>
            <person name="Mihaltcheva S."/>
            <person name="Morgado L.N."/>
            <person name="Niskanen T."/>
            <person name="Noordeloos M.E."/>
            <person name="Ohm R.A."/>
            <person name="Ortiz-Santana B."/>
            <person name="Ovrebo C."/>
            <person name="Racz N."/>
            <person name="Riley R."/>
            <person name="Savchenko A."/>
            <person name="Shiryaev A."/>
            <person name="Soop K."/>
            <person name="Spirin V."/>
            <person name="Szebenyi C."/>
            <person name="Tomsovsky M."/>
            <person name="Tulloss R.E."/>
            <person name="Uehling J."/>
            <person name="Grigoriev I.V."/>
            <person name="Vagvolgyi C."/>
            <person name="Papp T."/>
            <person name="Martin F.M."/>
            <person name="Miettinen O."/>
            <person name="Hibbett D.S."/>
            <person name="Nagy L.G."/>
        </authorList>
    </citation>
    <scope>NUCLEOTIDE SEQUENCE [LARGE SCALE GENOMIC DNA]</scope>
    <source>
        <strain evidence="1 2">CBS 962.96</strain>
    </source>
</reference>
<dbReference type="Proteomes" id="UP000297245">
    <property type="component" value="Unassembled WGS sequence"/>
</dbReference>
<dbReference type="EMBL" id="ML179302">
    <property type="protein sequence ID" value="THU91598.1"/>
    <property type="molecule type" value="Genomic_DNA"/>
</dbReference>
<protein>
    <submittedName>
        <fullName evidence="1">Uncharacterized protein</fullName>
    </submittedName>
</protein>
<evidence type="ECO:0000313" key="2">
    <source>
        <dbReference type="Proteomes" id="UP000297245"/>
    </source>
</evidence>